<evidence type="ECO:0000256" key="1">
    <source>
        <dbReference type="ARBA" id="ARBA00022729"/>
    </source>
</evidence>
<evidence type="ECO:0000256" key="2">
    <source>
        <dbReference type="SAM" id="SignalP"/>
    </source>
</evidence>
<keyword evidence="1 2" id="KW-0732">Signal</keyword>
<dbReference type="SUPFAM" id="SSF53850">
    <property type="entry name" value="Periplasmic binding protein-like II"/>
    <property type="match status" value="1"/>
</dbReference>
<gene>
    <name evidence="3" type="ORF">GCM10009836_12980</name>
</gene>
<dbReference type="PROSITE" id="PS51257">
    <property type="entry name" value="PROKAR_LIPOPROTEIN"/>
    <property type="match status" value="1"/>
</dbReference>
<accession>A0ABN2MUG6</accession>
<organism evidence="3 4">
    <name type="scientific">Pseudonocardia ailaonensis</name>
    <dbReference type="NCBI Taxonomy" id="367279"/>
    <lineage>
        <taxon>Bacteria</taxon>
        <taxon>Bacillati</taxon>
        <taxon>Actinomycetota</taxon>
        <taxon>Actinomycetes</taxon>
        <taxon>Pseudonocardiales</taxon>
        <taxon>Pseudonocardiaceae</taxon>
        <taxon>Pseudonocardia</taxon>
    </lineage>
</organism>
<dbReference type="PANTHER" id="PTHR30006">
    <property type="entry name" value="THIAMINE-BINDING PERIPLASMIC PROTEIN-RELATED"/>
    <property type="match status" value="1"/>
</dbReference>
<feature type="signal peptide" evidence="2">
    <location>
        <begin position="1"/>
        <end position="37"/>
    </location>
</feature>
<proteinExistence type="predicted"/>
<name>A0ABN2MUG6_9PSEU</name>
<feature type="chain" id="PRO_5047162865" evidence="2">
    <location>
        <begin position="38"/>
        <end position="372"/>
    </location>
</feature>
<dbReference type="Pfam" id="PF13531">
    <property type="entry name" value="SBP_bac_11"/>
    <property type="match status" value="1"/>
</dbReference>
<dbReference type="RefSeq" id="WP_344413468.1">
    <property type="nucleotide sequence ID" value="NZ_BAAAQK010000004.1"/>
</dbReference>
<reference evidence="3 4" key="1">
    <citation type="journal article" date="2019" name="Int. J. Syst. Evol. Microbiol.">
        <title>The Global Catalogue of Microorganisms (GCM) 10K type strain sequencing project: providing services to taxonomists for standard genome sequencing and annotation.</title>
        <authorList>
            <consortium name="The Broad Institute Genomics Platform"/>
            <consortium name="The Broad Institute Genome Sequencing Center for Infectious Disease"/>
            <person name="Wu L."/>
            <person name="Ma J."/>
        </authorList>
    </citation>
    <scope>NUCLEOTIDE SEQUENCE [LARGE SCALE GENOMIC DNA]</scope>
    <source>
        <strain evidence="3 4">JCM 16009</strain>
    </source>
</reference>
<dbReference type="Proteomes" id="UP001500449">
    <property type="component" value="Unassembled WGS sequence"/>
</dbReference>
<protein>
    <submittedName>
        <fullName evidence="3">ABC transporter substrate-binding protein</fullName>
    </submittedName>
</protein>
<sequence length="372" mass="38019">MSKARSARTRFGTRGALLLAVSLSLVLTACGSGPATAPATSAGIDPNLGGDAAWQEIVTKANAEGTVVLYSANDQDAATLPAAFNASYPGIKLEVDHFASGALTAKLDAEAGGGTGADVATHSSRAWWQANVARLAPIAGPAIPKYLSGSPDVYGDKQYALIAANPLGVAVNTNRLKELGAQPIASYKDLLQPALKDNLGIVPGEGSPAAEQWWFYAAQQLGGQAGLTQLAALNPRLYRSGTTPLATDVASGEIAVGFYATRASVDALKAKGAPVEFLPIEPAIGIGGYIGVVGKTHPNAAQVLANWMLSPAGQAVLSKGGILTPLSPDVLGSAGSGAKQITPDVHVTDGILTPEQDSFYRTQMLPTLVTGR</sequence>
<evidence type="ECO:0000313" key="3">
    <source>
        <dbReference type="EMBL" id="GAA1835976.1"/>
    </source>
</evidence>
<evidence type="ECO:0000313" key="4">
    <source>
        <dbReference type="Proteomes" id="UP001500449"/>
    </source>
</evidence>
<dbReference type="Gene3D" id="3.40.190.10">
    <property type="entry name" value="Periplasmic binding protein-like II"/>
    <property type="match status" value="2"/>
</dbReference>
<dbReference type="EMBL" id="BAAAQK010000004">
    <property type="protein sequence ID" value="GAA1835976.1"/>
    <property type="molecule type" value="Genomic_DNA"/>
</dbReference>
<keyword evidence="4" id="KW-1185">Reference proteome</keyword>
<comment type="caution">
    <text evidence="3">The sequence shown here is derived from an EMBL/GenBank/DDBJ whole genome shotgun (WGS) entry which is preliminary data.</text>
</comment>